<gene>
    <name evidence="3" type="ORF">WOA13_10790</name>
</gene>
<keyword evidence="4" id="KW-1185">Reference proteome</keyword>
<dbReference type="Gene3D" id="3.40.50.720">
    <property type="entry name" value="NAD(P)-binding Rossmann-like Domain"/>
    <property type="match status" value="1"/>
</dbReference>
<dbReference type="EMBL" id="JBCAUS010000007">
    <property type="protein sequence ID" value="MEL4306304.1"/>
    <property type="molecule type" value="Genomic_DNA"/>
</dbReference>
<dbReference type="Gene3D" id="3.90.25.10">
    <property type="entry name" value="UDP-galactose 4-epimerase, domain 1"/>
    <property type="match status" value="2"/>
</dbReference>
<proteinExistence type="inferred from homology"/>
<feature type="domain" description="NAD-dependent epimerase/dehydratase" evidence="2">
    <location>
        <begin position="12"/>
        <end position="247"/>
    </location>
</feature>
<reference evidence="3 4" key="1">
    <citation type="submission" date="2024-04" db="EMBL/GenBank/DDBJ databases">
        <title>Methanococcoides sp. LMO-2.</title>
        <authorList>
            <person name="Liang L."/>
        </authorList>
    </citation>
    <scope>NUCLEOTIDE SEQUENCE [LARGE SCALE GENOMIC DNA]</scope>
    <source>
        <strain evidence="3 4">LMO-2</strain>
    </source>
</reference>
<sequence>MNAKTENRVKKILVTGGAGFIGSHIVDRLMESGNEVIVFDNFSSGNMGFIEHHVGNSKFKLIKGDLLSTEEIDKACESVDLVYHVAANPDVKLGAVDTRVHFDQNITATYNLLEAMRKNNVPNIAFTSTSTVYGEAEIIPTPEDYGPLVPISLYGASKLACEALITSYSHTFDMKSWIFRFANIVGDRSTHGIIVDFIQKLRNNPDQLEILGDGRQSKSYLHVAECVNAIMFTVNNSNESVNIFNVGSEDTINATGIGETVVEEMGLENVEFTYTGGNRGWKGDVPRMLLGIEKLKSLGWAPEYSSIRSVRETAQSLIDQI</sequence>
<organism evidence="3 4">
    <name type="scientific">Methanococcoides cohabitans</name>
    <dbReference type="NCBI Taxonomy" id="3136559"/>
    <lineage>
        <taxon>Archaea</taxon>
        <taxon>Methanobacteriati</taxon>
        <taxon>Methanobacteriota</taxon>
        <taxon>Stenosarchaea group</taxon>
        <taxon>Methanomicrobia</taxon>
        <taxon>Methanosarcinales</taxon>
        <taxon>Methanosarcinaceae</taxon>
        <taxon>Methanococcoides</taxon>
    </lineage>
</organism>
<accession>A0ABU9KV80</accession>
<dbReference type="CDD" id="cd05234">
    <property type="entry name" value="UDP_G4E_2_SDR_e"/>
    <property type="match status" value="1"/>
</dbReference>
<dbReference type="PANTHER" id="PTHR43000">
    <property type="entry name" value="DTDP-D-GLUCOSE 4,6-DEHYDRATASE-RELATED"/>
    <property type="match status" value="1"/>
</dbReference>
<evidence type="ECO:0000256" key="1">
    <source>
        <dbReference type="ARBA" id="ARBA00007637"/>
    </source>
</evidence>
<dbReference type="RefSeq" id="WP_342127907.1">
    <property type="nucleotide sequence ID" value="NZ_JBCAUS010000007.1"/>
</dbReference>
<comment type="similarity">
    <text evidence="1">Belongs to the NAD(P)-dependent epimerase/dehydratase family.</text>
</comment>
<protein>
    <submittedName>
        <fullName evidence="3">NAD-dependent epimerase/dehydratase family protein</fullName>
    </submittedName>
</protein>
<comment type="caution">
    <text evidence="3">The sequence shown here is derived from an EMBL/GenBank/DDBJ whole genome shotgun (WGS) entry which is preliminary data.</text>
</comment>
<dbReference type="Pfam" id="PF01370">
    <property type="entry name" value="Epimerase"/>
    <property type="match status" value="1"/>
</dbReference>
<evidence type="ECO:0000259" key="2">
    <source>
        <dbReference type="Pfam" id="PF01370"/>
    </source>
</evidence>
<dbReference type="InterPro" id="IPR036291">
    <property type="entry name" value="NAD(P)-bd_dom_sf"/>
</dbReference>
<evidence type="ECO:0000313" key="4">
    <source>
        <dbReference type="Proteomes" id="UP001396646"/>
    </source>
</evidence>
<dbReference type="Proteomes" id="UP001396646">
    <property type="component" value="Unassembled WGS sequence"/>
</dbReference>
<evidence type="ECO:0000313" key="3">
    <source>
        <dbReference type="EMBL" id="MEL4306304.1"/>
    </source>
</evidence>
<name>A0ABU9KV80_9EURY</name>
<dbReference type="InterPro" id="IPR001509">
    <property type="entry name" value="Epimerase_deHydtase"/>
</dbReference>
<dbReference type="SUPFAM" id="SSF51735">
    <property type="entry name" value="NAD(P)-binding Rossmann-fold domains"/>
    <property type="match status" value="1"/>
</dbReference>